<dbReference type="GO" id="GO:0030599">
    <property type="term" value="F:pectinesterase activity"/>
    <property type="evidence" value="ECO:0007669"/>
    <property type="project" value="UniProtKB-UniRule"/>
</dbReference>
<dbReference type="Gene3D" id="2.160.20.10">
    <property type="entry name" value="Single-stranded right-handed beta-helix, Pectin lyase-like"/>
    <property type="match status" value="1"/>
</dbReference>
<dbReference type="GO" id="GO:0004857">
    <property type="term" value="F:enzyme inhibitor activity"/>
    <property type="evidence" value="ECO:0007669"/>
    <property type="project" value="InterPro"/>
</dbReference>
<dbReference type="Pfam" id="PF04043">
    <property type="entry name" value="PMEI"/>
    <property type="match status" value="1"/>
</dbReference>
<accession>A0A218WJQ1</accession>
<name>A0A218WJQ1_PUNGR</name>
<feature type="domain" description="Pectinesterase inhibitor" evidence="13">
    <location>
        <begin position="45"/>
        <end position="195"/>
    </location>
</feature>
<evidence type="ECO:0000256" key="10">
    <source>
        <dbReference type="ARBA" id="ARBA00057335"/>
    </source>
</evidence>
<evidence type="ECO:0000313" key="17">
    <source>
        <dbReference type="Proteomes" id="UP000233551"/>
    </source>
</evidence>
<comment type="similarity">
    <text evidence="2">In the N-terminal section; belongs to the PMEI family.</text>
</comment>
<evidence type="ECO:0000313" key="14">
    <source>
        <dbReference type="EMBL" id="OWM72461.1"/>
    </source>
</evidence>
<dbReference type="InterPro" id="IPR035513">
    <property type="entry name" value="Invertase/methylesterase_inhib"/>
</dbReference>
<dbReference type="Gene3D" id="1.20.140.40">
    <property type="entry name" value="Invertase/pectin methylesterase inhibitor family protein"/>
    <property type="match status" value="1"/>
</dbReference>
<evidence type="ECO:0000259" key="13">
    <source>
        <dbReference type="SMART" id="SM00856"/>
    </source>
</evidence>
<keyword evidence="6 12" id="KW-0063">Aspartyl esterase</keyword>
<comment type="catalytic activity">
    <reaction evidence="9 12">
        <text>[(1-&gt;4)-alpha-D-galacturonosyl methyl ester](n) + n H2O = [(1-&gt;4)-alpha-D-galacturonosyl](n) + n methanol + n H(+)</text>
        <dbReference type="Rhea" id="RHEA:22380"/>
        <dbReference type="Rhea" id="RHEA-COMP:14570"/>
        <dbReference type="Rhea" id="RHEA-COMP:14573"/>
        <dbReference type="ChEBI" id="CHEBI:15377"/>
        <dbReference type="ChEBI" id="CHEBI:15378"/>
        <dbReference type="ChEBI" id="CHEBI:17790"/>
        <dbReference type="ChEBI" id="CHEBI:140522"/>
        <dbReference type="ChEBI" id="CHEBI:140523"/>
        <dbReference type="EC" id="3.1.1.11"/>
    </reaction>
</comment>
<reference evidence="15 17" key="3">
    <citation type="submission" date="2017-11" db="EMBL/GenBank/DDBJ databases">
        <title>De-novo sequencing of pomegranate (Punica granatum L.) genome.</title>
        <authorList>
            <person name="Akparov Z."/>
            <person name="Amiraslanov A."/>
            <person name="Hajiyeva S."/>
            <person name="Abbasov M."/>
            <person name="Kaur K."/>
            <person name="Hamwieh A."/>
            <person name="Solovyev V."/>
            <person name="Salamov A."/>
            <person name="Braich B."/>
            <person name="Kosarev P."/>
            <person name="Mahmoud A."/>
            <person name="Hajiyev E."/>
            <person name="Babayeva S."/>
            <person name="Izzatullayeva V."/>
            <person name="Mammadov A."/>
            <person name="Mammadov A."/>
            <person name="Sharifova S."/>
            <person name="Ojaghi J."/>
            <person name="Eynullazada K."/>
            <person name="Bayramov B."/>
            <person name="Abdulazimova A."/>
            <person name="Shahmuradov I."/>
        </authorList>
    </citation>
    <scope>NUCLEOTIDE SEQUENCE [LARGE SCALE GENOMIC DNA]</scope>
    <source>
        <strain evidence="15">AG2017</strain>
        <strain evidence="17">cv. AG2017</strain>
        <tissue evidence="15">Leaf</tissue>
    </source>
</reference>
<dbReference type="GO" id="GO:0042545">
    <property type="term" value="P:cell wall modification"/>
    <property type="evidence" value="ECO:0007669"/>
    <property type="project" value="UniProtKB-UniRule"/>
</dbReference>
<dbReference type="InterPro" id="IPR033131">
    <property type="entry name" value="Pectinesterase_Asp_AS"/>
</dbReference>
<dbReference type="EMBL" id="MTKT01004293">
    <property type="protein sequence ID" value="OWM72461.1"/>
    <property type="molecule type" value="Genomic_DNA"/>
</dbReference>
<dbReference type="AlphaFoldDB" id="A0A218WJQ1"/>
<evidence type="ECO:0000256" key="1">
    <source>
        <dbReference type="ARBA" id="ARBA00005184"/>
    </source>
</evidence>
<protein>
    <recommendedName>
        <fullName evidence="4 12">Pectinesterase</fullName>
        <ecNumber evidence="4 12">3.1.1.11</ecNumber>
    </recommendedName>
</protein>
<dbReference type="PANTHER" id="PTHR31707">
    <property type="entry name" value="PECTINESTERASE"/>
    <property type="match status" value="1"/>
</dbReference>
<feature type="active site" evidence="11">
    <location>
        <position position="396"/>
    </location>
</feature>
<dbReference type="PROSITE" id="PS00503">
    <property type="entry name" value="PECTINESTERASE_2"/>
    <property type="match status" value="1"/>
</dbReference>
<dbReference type="InterPro" id="IPR006501">
    <property type="entry name" value="Pectinesterase_inhib_dom"/>
</dbReference>
<dbReference type="Proteomes" id="UP000233551">
    <property type="component" value="Unassembled WGS sequence"/>
</dbReference>
<evidence type="ECO:0000256" key="2">
    <source>
        <dbReference type="ARBA" id="ARBA00006027"/>
    </source>
</evidence>
<dbReference type="InterPro" id="IPR012334">
    <property type="entry name" value="Pectin_lyas_fold"/>
</dbReference>
<dbReference type="EC" id="3.1.1.11" evidence="4 12"/>
<dbReference type="FunFam" id="1.20.140.40:FF:000001">
    <property type="entry name" value="Pectinesterase"/>
    <property type="match status" value="1"/>
</dbReference>
<evidence type="ECO:0000256" key="5">
    <source>
        <dbReference type="ARBA" id="ARBA00022801"/>
    </source>
</evidence>
<gene>
    <name evidence="14" type="ORF">CDL15_Pgr018346</name>
    <name evidence="15" type="ORF">CRG98_029826</name>
</gene>
<comment type="caution">
    <text evidence="14">The sequence shown here is derived from an EMBL/GenBank/DDBJ whole genome shotgun (WGS) entry which is preliminary data.</text>
</comment>
<keyword evidence="5 12" id="KW-0378">Hydrolase</keyword>
<comment type="pathway">
    <text evidence="1 12">Glycan metabolism; pectin degradation; 2-dehydro-3-deoxy-D-gluconate from pectin: step 1/5.</text>
</comment>
<keyword evidence="8" id="KW-0325">Glycoprotein</keyword>
<evidence type="ECO:0000313" key="16">
    <source>
        <dbReference type="Proteomes" id="UP000197138"/>
    </source>
</evidence>
<comment type="similarity">
    <text evidence="3">In the C-terminal section; belongs to the pectinesterase family.</text>
</comment>
<evidence type="ECO:0000256" key="3">
    <source>
        <dbReference type="ARBA" id="ARBA00007786"/>
    </source>
</evidence>
<dbReference type="SUPFAM" id="SSF51126">
    <property type="entry name" value="Pectin lyase-like"/>
    <property type="match status" value="1"/>
</dbReference>
<evidence type="ECO:0000256" key="9">
    <source>
        <dbReference type="ARBA" id="ARBA00047928"/>
    </source>
</evidence>
<evidence type="ECO:0000256" key="11">
    <source>
        <dbReference type="PROSITE-ProRule" id="PRU10040"/>
    </source>
</evidence>
<dbReference type="SUPFAM" id="SSF101148">
    <property type="entry name" value="Plant invertase/pectin methylesterase inhibitor"/>
    <property type="match status" value="1"/>
</dbReference>
<dbReference type="FunFam" id="2.160.20.10:FF:000001">
    <property type="entry name" value="Pectinesterase"/>
    <property type="match status" value="1"/>
</dbReference>
<dbReference type="SMART" id="SM00856">
    <property type="entry name" value="PMEI"/>
    <property type="match status" value="1"/>
</dbReference>
<dbReference type="CDD" id="cd15798">
    <property type="entry name" value="PMEI-like_3"/>
    <property type="match status" value="1"/>
</dbReference>
<evidence type="ECO:0000256" key="8">
    <source>
        <dbReference type="ARBA" id="ARBA00023180"/>
    </source>
</evidence>
<proteinExistence type="inferred from homology"/>
<dbReference type="InterPro" id="IPR011050">
    <property type="entry name" value="Pectin_lyase_fold/virulence"/>
</dbReference>
<organism evidence="14 16">
    <name type="scientific">Punica granatum</name>
    <name type="common">Pomegranate</name>
    <dbReference type="NCBI Taxonomy" id="22663"/>
    <lineage>
        <taxon>Eukaryota</taxon>
        <taxon>Viridiplantae</taxon>
        <taxon>Streptophyta</taxon>
        <taxon>Embryophyta</taxon>
        <taxon>Tracheophyta</taxon>
        <taxon>Spermatophyta</taxon>
        <taxon>Magnoliopsida</taxon>
        <taxon>eudicotyledons</taxon>
        <taxon>Gunneridae</taxon>
        <taxon>Pentapetalae</taxon>
        <taxon>rosids</taxon>
        <taxon>malvids</taxon>
        <taxon>Myrtales</taxon>
        <taxon>Lythraceae</taxon>
        <taxon>Punica</taxon>
    </lineage>
</organism>
<evidence type="ECO:0000313" key="15">
    <source>
        <dbReference type="EMBL" id="PKI49777.1"/>
    </source>
</evidence>
<comment type="function">
    <text evidence="10">Acts in the modification of cell walls via demethylesterification of cell wall pectin.</text>
</comment>
<dbReference type="NCBIfam" id="TIGR01614">
    <property type="entry name" value="PME_inhib"/>
    <property type="match status" value="1"/>
</dbReference>
<dbReference type="Pfam" id="PF01095">
    <property type="entry name" value="Pectinesterase"/>
    <property type="match status" value="1"/>
</dbReference>
<dbReference type="Proteomes" id="UP000197138">
    <property type="component" value="Unassembled WGS sequence"/>
</dbReference>
<evidence type="ECO:0000256" key="4">
    <source>
        <dbReference type="ARBA" id="ARBA00013229"/>
    </source>
</evidence>
<dbReference type="EMBL" id="PGOL01002206">
    <property type="protein sequence ID" value="PKI49777.1"/>
    <property type="molecule type" value="Genomic_DNA"/>
</dbReference>
<evidence type="ECO:0000256" key="6">
    <source>
        <dbReference type="ARBA" id="ARBA00023085"/>
    </source>
</evidence>
<reference evidence="16" key="1">
    <citation type="journal article" date="2017" name="Plant J.">
        <title>The pomegranate (Punica granatum L.) genome and the genomics of punicalagin biosynthesis.</title>
        <authorList>
            <person name="Qin G."/>
            <person name="Xu C."/>
            <person name="Ming R."/>
            <person name="Tang H."/>
            <person name="Guyot R."/>
            <person name="Kramer E.M."/>
            <person name="Hu Y."/>
            <person name="Yi X."/>
            <person name="Qi Y."/>
            <person name="Xu X."/>
            <person name="Gao Z."/>
            <person name="Pan H."/>
            <person name="Jian J."/>
            <person name="Tian Y."/>
            <person name="Yue Z."/>
            <person name="Xu Y."/>
        </authorList>
    </citation>
    <scope>NUCLEOTIDE SEQUENCE [LARGE SCALE GENOMIC DNA]</scope>
    <source>
        <strain evidence="16">cv. Dabenzi</strain>
    </source>
</reference>
<dbReference type="GO" id="GO:0045490">
    <property type="term" value="P:pectin catabolic process"/>
    <property type="evidence" value="ECO:0007669"/>
    <property type="project" value="UniProtKB-UniRule"/>
</dbReference>
<keyword evidence="7" id="KW-1015">Disulfide bond</keyword>
<reference evidence="14" key="2">
    <citation type="submission" date="2017-06" db="EMBL/GenBank/DDBJ databases">
        <title>The pomegranate genome and the genomics of punicalagin biosynthesis.</title>
        <authorList>
            <person name="Xu C."/>
        </authorList>
    </citation>
    <scope>NUCLEOTIDE SEQUENCE [LARGE SCALE GENOMIC DNA]</scope>
    <source>
        <tissue evidence="14">Fresh leaf</tissue>
    </source>
</reference>
<sequence>MAKKRVAIIAISSIVLVAIGVAVTAGVTRSHDNEKPESTGKDVSASMKAVDAICSPTDFKQTCINSLKGTNSTDPKELIKAGFNAAVKDIREAIKKSSVLKELEKDPRAEQALEICKELMEYSINDLKRSFEKVGNFDISKIDDVLDDLKVWLSAAMTYEETCFEAFENTTGNAGKKMREALKTATQMTSNGLAMVTEIYATLESLNLPIFNRRRLLSEGDKVSAWTPDEFITRKLLSATPAQLKPDMVIAKDGSGKYGTINAALKDIPKNSKKRFVIYIKEGVYKEQVHFNSSWTNLMVIGDGPTKTRIIYNLNFADGTPTMRTATVSVLGDNFIAKDIGFENYAGAQKHQAVALRVQSDKAIFYNCHMDGYQDTLYTHAMRQYYRDCTVTGTIDFVFGNAPVVFQNCTFLIRKPMENQQCIVTAQGRKERRQPTAIILQNCKIMPDASYVKGGVVKSYLGRPWKEYSRTIIMESYIDNVIDPQGWLPWMGTFGINTCFYSEYNNKGPGAATNARATWRGVKKITPQHAVDFTPGRFLRGNTWIPQTGVPYNAGMFHP</sequence>
<dbReference type="STRING" id="22663.A0A218WJQ1"/>
<keyword evidence="17" id="KW-1185">Reference proteome</keyword>
<evidence type="ECO:0000256" key="7">
    <source>
        <dbReference type="ARBA" id="ARBA00023157"/>
    </source>
</evidence>
<dbReference type="UniPathway" id="UPA00545">
    <property type="reaction ID" value="UER00823"/>
</dbReference>
<evidence type="ECO:0000256" key="12">
    <source>
        <dbReference type="RuleBase" id="RU000589"/>
    </source>
</evidence>
<dbReference type="InterPro" id="IPR000070">
    <property type="entry name" value="Pectinesterase_cat"/>
</dbReference>